<dbReference type="CDD" id="cd04865">
    <property type="entry name" value="LigD_Pol_like_2"/>
    <property type="match status" value="1"/>
</dbReference>
<keyword evidence="15" id="KW-0233">DNA recombination</keyword>
<keyword evidence="16" id="KW-0234">DNA repair</keyword>
<evidence type="ECO:0000256" key="8">
    <source>
        <dbReference type="ARBA" id="ARBA00022741"/>
    </source>
</evidence>
<proteinExistence type="predicted"/>
<evidence type="ECO:0000256" key="20">
    <source>
        <dbReference type="ARBA" id="ARBA00034003"/>
    </source>
</evidence>
<keyword evidence="4" id="KW-0808">Transferase</keyword>
<dbReference type="InterPro" id="IPR012309">
    <property type="entry name" value="DNA_ligase_ATP-dep_C"/>
</dbReference>
<evidence type="ECO:0000313" key="22">
    <source>
        <dbReference type="EMBL" id="SDF52642.1"/>
    </source>
</evidence>
<dbReference type="InterPro" id="IPR014143">
    <property type="entry name" value="NHEJ_ligase_prk"/>
</dbReference>
<dbReference type="PANTHER" id="PTHR42705:SF3">
    <property type="entry name" value="ATP-DEPENDENT DNA LIGASE"/>
    <property type="match status" value="1"/>
</dbReference>
<dbReference type="AlphaFoldDB" id="A0A1G7LT05"/>
<gene>
    <name evidence="22" type="ORF">SAMN04487992_12121</name>
</gene>
<comment type="cofactor">
    <cofactor evidence="1">
        <name>Mn(2+)</name>
        <dbReference type="ChEBI" id="CHEBI:29035"/>
    </cofactor>
</comment>
<keyword evidence="14" id="KW-0238">DNA-binding</keyword>
<dbReference type="InterPro" id="IPR012340">
    <property type="entry name" value="NA-bd_OB-fold"/>
</dbReference>
<dbReference type="Pfam" id="PF01068">
    <property type="entry name" value="DNA_ligase_A_M"/>
    <property type="match status" value="1"/>
</dbReference>
<keyword evidence="5" id="KW-0548">Nucleotidyltransferase</keyword>
<dbReference type="Pfam" id="PF13298">
    <property type="entry name" value="LigD_N"/>
    <property type="match status" value="1"/>
</dbReference>
<keyword evidence="23" id="KW-1185">Reference proteome</keyword>
<keyword evidence="17" id="KW-0464">Manganese</keyword>
<dbReference type="GO" id="GO:0004527">
    <property type="term" value="F:exonuclease activity"/>
    <property type="evidence" value="ECO:0007669"/>
    <property type="project" value="UniProtKB-KW"/>
</dbReference>
<dbReference type="NCBIfam" id="TIGR02778">
    <property type="entry name" value="ligD_pol"/>
    <property type="match status" value="1"/>
</dbReference>
<dbReference type="Pfam" id="PF04679">
    <property type="entry name" value="DNA_ligase_A_C"/>
    <property type="match status" value="1"/>
</dbReference>
<keyword evidence="18" id="KW-0511">Multifunctional enzyme</keyword>
<dbReference type="GO" id="GO:0003910">
    <property type="term" value="F:DNA ligase (ATP) activity"/>
    <property type="evidence" value="ECO:0007669"/>
    <property type="project" value="UniProtKB-EC"/>
</dbReference>
<dbReference type="NCBIfam" id="TIGR02779">
    <property type="entry name" value="NHEJ_ligase_lig"/>
    <property type="match status" value="1"/>
</dbReference>
<evidence type="ECO:0000259" key="21">
    <source>
        <dbReference type="PROSITE" id="PS50160"/>
    </source>
</evidence>
<comment type="catalytic activity">
    <reaction evidence="20">
        <text>ATP + (deoxyribonucleotide)n-3'-hydroxyl + 5'-phospho-(deoxyribonucleotide)m = (deoxyribonucleotide)n+m + AMP + diphosphate.</text>
        <dbReference type="EC" id="6.5.1.1"/>
    </reaction>
</comment>
<accession>A0A1G7LT05</accession>
<keyword evidence="10" id="KW-0378">Hydrolase</keyword>
<evidence type="ECO:0000256" key="11">
    <source>
        <dbReference type="ARBA" id="ARBA00022839"/>
    </source>
</evidence>
<dbReference type="Proteomes" id="UP000182114">
    <property type="component" value="Unassembled WGS sequence"/>
</dbReference>
<dbReference type="SUPFAM" id="SSF50249">
    <property type="entry name" value="Nucleic acid-binding proteins"/>
    <property type="match status" value="1"/>
</dbReference>
<dbReference type="Gene3D" id="2.40.50.140">
    <property type="entry name" value="Nucleic acid-binding proteins"/>
    <property type="match status" value="1"/>
</dbReference>
<dbReference type="InterPro" id="IPR052171">
    <property type="entry name" value="NHEJ_LigD"/>
</dbReference>
<evidence type="ECO:0000256" key="6">
    <source>
        <dbReference type="ARBA" id="ARBA00022722"/>
    </source>
</evidence>
<evidence type="ECO:0000256" key="19">
    <source>
        <dbReference type="ARBA" id="ARBA00029943"/>
    </source>
</evidence>
<dbReference type="CDD" id="cd07906">
    <property type="entry name" value="Adenylation_DNA_ligase_LigD_LigC"/>
    <property type="match status" value="1"/>
</dbReference>
<dbReference type="GO" id="GO:0003887">
    <property type="term" value="F:DNA-directed DNA polymerase activity"/>
    <property type="evidence" value="ECO:0007669"/>
    <property type="project" value="UniProtKB-KW"/>
</dbReference>
<dbReference type="InterPro" id="IPR012310">
    <property type="entry name" value="DNA_ligase_ATP-dep_cent"/>
</dbReference>
<organism evidence="22 23">
    <name type="scientific">Cellulophaga baltica</name>
    <dbReference type="NCBI Taxonomy" id="76594"/>
    <lineage>
        <taxon>Bacteria</taxon>
        <taxon>Pseudomonadati</taxon>
        <taxon>Bacteroidota</taxon>
        <taxon>Flavobacteriia</taxon>
        <taxon>Flavobacteriales</taxon>
        <taxon>Flavobacteriaceae</taxon>
        <taxon>Cellulophaga</taxon>
    </lineage>
</organism>
<evidence type="ECO:0000256" key="4">
    <source>
        <dbReference type="ARBA" id="ARBA00022679"/>
    </source>
</evidence>
<dbReference type="GO" id="GO:0006310">
    <property type="term" value="P:DNA recombination"/>
    <property type="evidence" value="ECO:0007669"/>
    <property type="project" value="UniProtKB-KW"/>
</dbReference>
<dbReference type="CDD" id="cd07971">
    <property type="entry name" value="OBF_DNA_ligase_LigD"/>
    <property type="match status" value="1"/>
</dbReference>
<keyword evidence="6" id="KW-0540">Nuclease</keyword>
<dbReference type="SUPFAM" id="SSF56091">
    <property type="entry name" value="DNA ligase/mRNA capping enzyme, catalytic domain"/>
    <property type="match status" value="1"/>
</dbReference>
<evidence type="ECO:0000256" key="18">
    <source>
        <dbReference type="ARBA" id="ARBA00023268"/>
    </source>
</evidence>
<keyword evidence="11" id="KW-0269">Exonuclease</keyword>
<dbReference type="Gene3D" id="3.30.1490.70">
    <property type="match status" value="1"/>
</dbReference>
<evidence type="ECO:0000256" key="1">
    <source>
        <dbReference type="ARBA" id="ARBA00001936"/>
    </source>
</evidence>
<evidence type="ECO:0000256" key="17">
    <source>
        <dbReference type="ARBA" id="ARBA00023211"/>
    </source>
</evidence>
<dbReference type="PANTHER" id="PTHR42705">
    <property type="entry name" value="BIFUNCTIONAL NON-HOMOLOGOUS END JOINING PROTEIN LIGD"/>
    <property type="match status" value="1"/>
</dbReference>
<keyword evidence="12" id="KW-0067">ATP-binding</keyword>
<keyword evidence="9" id="KW-0227">DNA damage</keyword>
<keyword evidence="8" id="KW-0547">Nucleotide-binding</keyword>
<name>A0A1G7LT05_9FLAO</name>
<evidence type="ECO:0000256" key="3">
    <source>
        <dbReference type="ARBA" id="ARBA00022598"/>
    </source>
</evidence>
<dbReference type="Gene3D" id="3.30.470.30">
    <property type="entry name" value="DNA ligase/mRNA capping enzyme"/>
    <property type="match status" value="1"/>
</dbReference>
<dbReference type="GO" id="GO:0005524">
    <property type="term" value="F:ATP binding"/>
    <property type="evidence" value="ECO:0007669"/>
    <property type="project" value="UniProtKB-KW"/>
</dbReference>
<reference evidence="23" key="1">
    <citation type="submission" date="2016-10" db="EMBL/GenBank/DDBJ databases">
        <authorList>
            <person name="Varghese N."/>
            <person name="Submissions S."/>
        </authorList>
    </citation>
    <scope>NUCLEOTIDE SEQUENCE [LARGE SCALE GENOMIC DNA]</scope>
    <source>
        <strain evidence="23">DSM 24729</strain>
    </source>
</reference>
<dbReference type="InterPro" id="IPR014145">
    <property type="entry name" value="LigD_pol_dom"/>
</dbReference>
<evidence type="ECO:0000256" key="5">
    <source>
        <dbReference type="ARBA" id="ARBA00022695"/>
    </source>
</evidence>
<dbReference type="EC" id="6.5.1.1" evidence="2"/>
<evidence type="ECO:0000313" key="23">
    <source>
        <dbReference type="Proteomes" id="UP000182114"/>
    </source>
</evidence>
<evidence type="ECO:0000256" key="12">
    <source>
        <dbReference type="ARBA" id="ARBA00022840"/>
    </source>
</evidence>
<dbReference type="InterPro" id="IPR014146">
    <property type="entry name" value="LigD_ligase_dom"/>
</dbReference>
<evidence type="ECO:0000256" key="14">
    <source>
        <dbReference type="ARBA" id="ARBA00023125"/>
    </source>
</evidence>
<keyword evidence="7" id="KW-0479">Metal-binding</keyword>
<dbReference type="PROSITE" id="PS50160">
    <property type="entry name" value="DNA_LIGASE_A3"/>
    <property type="match status" value="1"/>
</dbReference>
<evidence type="ECO:0000256" key="13">
    <source>
        <dbReference type="ARBA" id="ARBA00022932"/>
    </source>
</evidence>
<dbReference type="InterPro" id="IPR014144">
    <property type="entry name" value="LigD_PE_domain"/>
</dbReference>
<keyword evidence="3" id="KW-0436">Ligase</keyword>
<dbReference type="GO" id="GO:0003677">
    <property type="term" value="F:DNA binding"/>
    <property type="evidence" value="ECO:0007669"/>
    <property type="project" value="UniProtKB-KW"/>
</dbReference>
<dbReference type="Gene3D" id="3.90.920.10">
    <property type="entry name" value="DNA primase, PRIM domain"/>
    <property type="match status" value="1"/>
</dbReference>
<evidence type="ECO:0000256" key="10">
    <source>
        <dbReference type="ARBA" id="ARBA00022801"/>
    </source>
</evidence>
<evidence type="ECO:0000256" key="2">
    <source>
        <dbReference type="ARBA" id="ARBA00012727"/>
    </source>
</evidence>
<dbReference type="RefSeq" id="WP_074539522.1">
    <property type="nucleotide sequence ID" value="NZ_FNBD01000021.1"/>
</dbReference>
<evidence type="ECO:0000256" key="7">
    <source>
        <dbReference type="ARBA" id="ARBA00022723"/>
    </source>
</evidence>
<dbReference type="GO" id="GO:0006281">
    <property type="term" value="P:DNA repair"/>
    <property type="evidence" value="ECO:0007669"/>
    <property type="project" value="UniProtKB-KW"/>
</dbReference>
<evidence type="ECO:0000256" key="9">
    <source>
        <dbReference type="ARBA" id="ARBA00022763"/>
    </source>
</evidence>
<dbReference type="Pfam" id="PF21686">
    <property type="entry name" value="LigD_Prim-Pol"/>
    <property type="match status" value="1"/>
</dbReference>
<sequence length="808" mass="92714">MSLKKYYEKRDFENTPEPKGVLQPISQNQRFVIQRHAASRLHYDLRLEINGTLKSWAIPKGPSMNPNDKRLAVRTEDHPLEYLTFYGTIPKGNYGAGNMIIWDTGTFEIDITETDKPLSEQLAIGNIKLKFYGKKIGGRFALVRTSAKNDTEQWLLLKKKDDFAISTFYDAETLVPLSETKTKKFTTELKPGSIIQPMLASTFKEIFNDPNYIYELKWDGYRVISHITNTKVLLQSRNGINYNSKFSKLYDELSTIEHDVILDGEVVLVDKNGVSKFAELQNYPNSEGELRYYVFDMLFLNGHSMLDLKLIERKSLIQDLIGGLNIVQYCDHIEGMGTSLYEKAIEVGMEGVMVKEKSSNYVVGSRTEKWLKVKAIQSTDAIICGYTESTNSPELVGSLILGQYENHTLTYIGNCGSGFTDKSRRELQMLLSNYEVNSNVLDKKIPLKGRKAHWTQPILECEVTFSERTKNDLLRNPVLKRIKSEIPKLNSEPNTLAVQKKKISSSKDIITIDGLKVPISNLDKIYWPESNLTKYDLIDYYLNVSEYILPHLIDRPQNLHRHPNGIDQESFYQKDNEYLPDWFETISIYSKSSEREINYLLCQNAASLIYMANLGCIEINPWSSRKLNLDYPDYGIIDLDPPKNMNFKKVILVAKAFHQILIDLNIESFCKVSGSKGIHIYLPMGHRYTYEEVRNFIKLLCHLVEERLPELTTLERTISKRKGKIYLDYLQNRRGHTIASVHSARPIMKAPVSAPVHWDELDGDLDPRKFLMKGYIKRLEEIGDLFNGVSTSDFDIASTLNKLDATLN</sequence>
<protein>
    <recommendedName>
        <fullName evidence="2">DNA ligase (ATP)</fullName>
        <ecNumber evidence="2">6.5.1.1</ecNumber>
    </recommendedName>
    <alternativeName>
        <fullName evidence="19">NHEJ DNA polymerase</fullName>
    </alternativeName>
</protein>
<feature type="domain" description="ATP-dependent DNA ligase family profile" evidence="21">
    <location>
        <begin position="283"/>
        <end position="374"/>
    </location>
</feature>
<dbReference type="GO" id="GO:0046872">
    <property type="term" value="F:metal ion binding"/>
    <property type="evidence" value="ECO:0007669"/>
    <property type="project" value="UniProtKB-KW"/>
</dbReference>
<keyword evidence="13" id="KW-0239">DNA-directed DNA polymerase</keyword>
<evidence type="ECO:0000256" key="16">
    <source>
        <dbReference type="ARBA" id="ARBA00023204"/>
    </source>
</evidence>
<dbReference type="NCBIfam" id="TIGR02776">
    <property type="entry name" value="NHEJ_ligase_prk"/>
    <property type="match status" value="1"/>
</dbReference>
<dbReference type="EMBL" id="FNBD01000021">
    <property type="protein sequence ID" value="SDF52642.1"/>
    <property type="molecule type" value="Genomic_DNA"/>
</dbReference>
<dbReference type="NCBIfam" id="TIGR02777">
    <property type="entry name" value="LigD_PE_dom"/>
    <property type="match status" value="1"/>
</dbReference>
<evidence type="ECO:0000256" key="15">
    <source>
        <dbReference type="ARBA" id="ARBA00023172"/>
    </source>
</evidence>